<protein>
    <submittedName>
        <fullName evidence="1">Uncharacterized protein</fullName>
    </submittedName>
</protein>
<organism evidence="1 2">
    <name type="scientific">Mythimna loreyi</name>
    <dbReference type="NCBI Taxonomy" id="667449"/>
    <lineage>
        <taxon>Eukaryota</taxon>
        <taxon>Metazoa</taxon>
        <taxon>Ecdysozoa</taxon>
        <taxon>Arthropoda</taxon>
        <taxon>Hexapoda</taxon>
        <taxon>Insecta</taxon>
        <taxon>Pterygota</taxon>
        <taxon>Neoptera</taxon>
        <taxon>Endopterygota</taxon>
        <taxon>Lepidoptera</taxon>
        <taxon>Glossata</taxon>
        <taxon>Ditrysia</taxon>
        <taxon>Noctuoidea</taxon>
        <taxon>Noctuidae</taxon>
        <taxon>Noctuinae</taxon>
        <taxon>Hadenini</taxon>
        <taxon>Mythimna</taxon>
    </lineage>
</organism>
<accession>A0ACC2Q6X7</accession>
<dbReference type="EMBL" id="CM056805">
    <property type="protein sequence ID" value="KAJ8707275.1"/>
    <property type="molecule type" value="Genomic_DNA"/>
</dbReference>
<dbReference type="Proteomes" id="UP001231649">
    <property type="component" value="Chromosome 29"/>
</dbReference>
<keyword evidence="2" id="KW-1185">Reference proteome</keyword>
<evidence type="ECO:0000313" key="1">
    <source>
        <dbReference type="EMBL" id="KAJ8707275.1"/>
    </source>
</evidence>
<comment type="caution">
    <text evidence="1">The sequence shown here is derived from an EMBL/GenBank/DDBJ whole genome shotgun (WGS) entry which is preliminary data.</text>
</comment>
<reference evidence="1" key="1">
    <citation type="submission" date="2023-03" db="EMBL/GenBank/DDBJ databases">
        <title>Chromosome-level genomes of two armyworms, Mythimna separata and Mythimna loreyi, provide insights into the biosynthesis and reception of sex pheromones.</title>
        <authorList>
            <person name="Zhao H."/>
        </authorList>
    </citation>
    <scope>NUCLEOTIDE SEQUENCE</scope>
    <source>
        <strain evidence="1">BeijingLab</strain>
    </source>
</reference>
<evidence type="ECO:0000313" key="2">
    <source>
        <dbReference type="Proteomes" id="UP001231649"/>
    </source>
</evidence>
<proteinExistence type="predicted"/>
<name>A0ACC2Q6X7_9NEOP</name>
<sequence length="366" mass="41837">MDSLDLLAREDEFKKLNKQLEKKTESLMKEIEHAMQKQDIFAEFSPSLTLSPAHSLKKHNCNSHMPNTPSSLPANHRPVQKKKKISPNSSPESNLCGKIENRTQSCNVGSTNQDEVETKSLNTCNCCANMKVDRIGGDEEFLYAFVSVNVKDKVLPESFLKDRPTVENVCKFLTSKVKLMQEQIDRLQDMLDKKATQCEGHLRQLAELESERLTLMSKTNNMKASTADMKAKNMVLMAKLNEKERLYKEQRTETDKLTCELKRYKVKCNSAEAKSAAQQETIDNLRQQIEAVKRAEKEFRESSRSLSSSHQSAISRLEAHIKALNTRSDRQMALIDNLRRQIVLLSTEGALKVLEKEYCDFLNQDF</sequence>
<gene>
    <name evidence="1" type="ORF">PYW08_011409</name>
</gene>